<dbReference type="GO" id="GO:0004519">
    <property type="term" value="F:endonuclease activity"/>
    <property type="evidence" value="ECO:0007669"/>
    <property type="project" value="UniProtKB-KW"/>
</dbReference>
<protein>
    <submittedName>
        <fullName evidence="1">HNH endonuclease</fullName>
    </submittedName>
</protein>
<keyword evidence="2" id="KW-1185">Reference proteome</keyword>
<sequence length="323" mass="36616">MLASAEEASLKLFRQLLHEQRWMIPEVELCEQLKPKSSREWTTLKAIMRTKEFPPTGKPATIQWWMNPRKPILSNGYMKTLNPETPCPDAVRPEAVIPEGLDPKPLGLLDIGIVNRKQLRKMSLDELGELGPGELASLGSGLGSDLGFDELHSLGTGLHLLELLDLPFGRLPTTNCEADKHWRAVLATGNIVKTSSRNGTCSLCHRDWMGLTEHHLQPRQYVATQDMTENERMAALSSTTFLCWPCHSVIHYNINNWDLGAHYNTPKKLKEHPRNAEWLAWAKKQTVESLSRLSNIRWYAPILLPLHPIVSFYPFSHALVNLK</sequence>
<evidence type="ECO:0000313" key="1">
    <source>
        <dbReference type="EMBL" id="KAF6818011.1"/>
    </source>
</evidence>
<dbReference type="AlphaFoldDB" id="A0A8H6N3C6"/>
<evidence type="ECO:0000313" key="2">
    <source>
        <dbReference type="Proteomes" id="UP000652219"/>
    </source>
</evidence>
<reference evidence="1 2" key="1">
    <citation type="journal article" date="2020" name="Phytopathology">
        <title>Genome Sequence Resources of Colletotrichum truncatum, C. plurivorum, C. musicola, and C. sojae: Four Species Pathogenic to Soybean (Glycine max).</title>
        <authorList>
            <person name="Rogerio F."/>
            <person name="Boufleur T.R."/>
            <person name="Ciampi-Guillardi M."/>
            <person name="Sukno S.A."/>
            <person name="Thon M.R."/>
            <person name="Massola Junior N.S."/>
            <person name="Baroncelli R."/>
        </authorList>
    </citation>
    <scope>NUCLEOTIDE SEQUENCE [LARGE SCALE GENOMIC DNA]</scope>
    <source>
        <strain evidence="1 2">LFN0009</strain>
    </source>
</reference>
<keyword evidence="1" id="KW-0255">Endonuclease</keyword>
<keyword evidence="1" id="KW-0540">Nuclease</keyword>
<accession>A0A8H6N3C6</accession>
<proteinExistence type="predicted"/>
<dbReference type="PANTHER" id="PTHR37827:SF1">
    <property type="entry name" value="HNH DOMAIN-CONTAINING PROTEIN"/>
    <property type="match status" value="1"/>
</dbReference>
<dbReference type="Proteomes" id="UP000652219">
    <property type="component" value="Unassembled WGS sequence"/>
</dbReference>
<dbReference type="EMBL" id="WIGN01000018">
    <property type="protein sequence ID" value="KAF6818011.1"/>
    <property type="molecule type" value="Genomic_DNA"/>
</dbReference>
<gene>
    <name evidence="1" type="ORF">CSOJ01_02148</name>
</gene>
<name>A0A8H6N3C6_9PEZI</name>
<organism evidence="1 2">
    <name type="scientific">Colletotrichum sojae</name>
    <dbReference type="NCBI Taxonomy" id="2175907"/>
    <lineage>
        <taxon>Eukaryota</taxon>
        <taxon>Fungi</taxon>
        <taxon>Dikarya</taxon>
        <taxon>Ascomycota</taxon>
        <taxon>Pezizomycotina</taxon>
        <taxon>Sordariomycetes</taxon>
        <taxon>Hypocreomycetidae</taxon>
        <taxon>Glomerellales</taxon>
        <taxon>Glomerellaceae</taxon>
        <taxon>Colletotrichum</taxon>
        <taxon>Colletotrichum orchidearum species complex</taxon>
    </lineage>
</organism>
<dbReference type="PANTHER" id="PTHR37827">
    <property type="entry name" value="TUDOR DOMAIN-CONTAINING PROTEIN"/>
    <property type="match status" value="1"/>
</dbReference>
<keyword evidence="1" id="KW-0378">Hydrolase</keyword>
<comment type="caution">
    <text evidence="1">The sequence shown here is derived from an EMBL/GenBank/DDBJ whole genome shotgun (WGS) entry which is preliminary data.</text>
</comment>